<evidence type="ECO:0000313" key="3">
    <source>
        <dbReference type="EMBL" id="KNZ53940.1"/>
    </source>
</evidence>
<accession>A0A0L6V1D2</accession>
<name>A0A0L6V1D2_9BASI</name>
<sequence>MRLAFRSTTAFVLLLIAQLVVSSAPSNQPGAATAGEGETDNIKATSPTLHHPLATTQSSCVKRPLSQRLWQDLDLDAYLQNYTGGKTLSVVVSGFTPKEQSG</sequence>
<reference evidence="3 4" key="1">
    <citation type="submission" date="2015-08" db="EMBL/GenBank/DDBJ databases">
        <title>Next Generation Sequencing and Analysis of the Genome of Puccinia sorghi L Schw, the Causal Agent of Maize Common Rust.</title>
        <authorList>
            <person name="Rochi L."/>
            <person name="Burguener G."/>
            <person name="Darino M."/>
            <person name="Turjanski A."/>
            <person name="Kreff E."/>
            <person name="Dieguez M.J."/>
            <person name="Sacco F."/>
        </authorList>
    </citation>
    <scope>NUCLEOTIDE SEQUENCE [LARGE SCALE GENOMIC DNA]</scope>
    <source>
        <strain evidence="3 4">RO10H11247</strain>
    </source>
</reference>
<dbReference type="AlphaFoldDB" id="A0A0L6V1D2"/>
<dbReference type="VEuPathDB" id="FungiDB:VP01_3095g2"/>
<organism evidence="3 4">
    <name type="scientific">Puccinia sorghi</name>
    <dbReference type="NCBI Taxonomy" id="27349"/>
    <lineage>
        <taxon>Eukaryota</taxon>
        <taxon>Fungi</taxon>
        <taxon>Dikarya</taxon>
        <taxon>Basidiomycota</taxon>
        <taxon>Pucciniomycotina</taxon>
        <taxon>Pucciniomycetes</taxon>
        <taxon>Pucciniales</taxon>
        <taxon>Pucciniaceae</taxon>
        <taxon>Puccinia</taxon>
    </lineage>
</organism>
<feature type="compositionally biased region" description="Polar residues" evidence="1">
    <location>
        <begin position="42"/>
        <end position="57"/>
    </location>
</feature>
<proteinExistence type="predicted"/>
<feature type="signal peptide" evidence="2">
    <location>
        <begin position="1"/>
        <end position="23"/>
    </location>
</feature>
<feature type="chain" id="PRO_5005568205" evidence="2">
    <location>
        <begin position="24"/>
        <end position="102"/>
    </location>
</feature>
<protein>
    <submittedName>
        <fullName evidence="3">Uncharacterized protein</fullName>
    </submittedName>
</protein>
<comment type="caution">
    <text evidence="3">The sequence shown here is derived from an EMBL/GenBank/DDBJ whole genome shotgun (WGS) entry which is preliminary data.</text>
</comment>
<gene>
    <name evidence="3" type="ORF">VP01_3095g2</name>
</gene>
<feature type="region of interest" description="Disordered" evidence="1">
    <location>
        <begin position="25"/>
        <end position="57"/>
    </location>
</feature>
<keyword evidence="4" id="KW-1185">Reference proteome</keyword>
<evidence type="ECO:0000313" key="4">
    <source>
        <dbReference type="Proteomes" id="UP000037035"/>
    </source>
</evidence>
<dbReference type="EMBL" id="LAVV01008052">
    <property type="protein sequence ID" value="KNZ53940.1"/>
    <property type="molecule type" value="Genomic_DNA"/>
</dbReference>
<dbReference type="Proteomes" id="UP000037035">
    <property type="component" value="Unassembled WGS sequence"/>
</dbReference>
<evidence type="ECO:0000256" key="1">
    <source>
        <dbReference type="SAM" id="MobiDB-lite"/>
    </source>
</evidence>
<evidence type="ECO:0000256" key="2">
    <source>
        <dbReference type="SAM" id="SignalP"/>
    </source>
</evidence>
<keyword evidence="2" id="KW-0732">Signal</keyword>